<dbReference type="Pfam" id="PF05970">
    <property type="entry name" value="PIF1"/>
    <property type="match status" value="1"/>
</dbReference>
<evidence type="ECO:0000313" key="5">
    <source>
        <dbReference type="Proteomes" id="UP001497516"/>
    </source>
</evidence>
<gene>
    <name evidence="4" type="ORF">LTRI10_LOCUS10128</name>
</gene>
<feature type="domain" description="DNA helicase Pif1-like DEAD-box helicase" evidence="2">
    <location>
        <begin position="87"/>
        <end position="309"/>
    </location>
</feature>
<dbReference type="CDD" id="cd18809">
    <property type="entry name" value="SF1_C_RecD"/>
    <property type="match status" value="1"/>
</dbReference>
<sequence length="587" mass="66230">MADDIAYRARLQNSSRYFVPPSSSLRNSVLIELQRLLSYYSTTLQNVGLPTPQLDDSDRLQNSLIAEQLDYDINEQRRIAETGLASLNENQRYAYDAVIDSVCNEKGYLFFLYGYGGTGKTFLYDTLTAKLRSMNKIVLVVASSGIAATLLPDAITAHSRFKIPLEIDRTSTCMIKKGSHLAQLIEEAALIVWDEAPMTHRFSFEAVDRSFCDVMNCPISGDGYKPFGGKCVLLGGDFRQTLPVVVEGGREESIDSSLTRSHLWKYFKVLPLTVNMRINATLNNLQRIYDGKDFASWVLAIGDGRIKRTTFTSSVYTDWIKIPDKFIIPHIGNKIQAITDTVYNDFGSYYDNPNYIKNRAIVTPTNRTVSEINAYMLAKVRGQGKLYYSSDSIEDDSPNSIRLEEEYPTEFLNGLSFNGVPEHEIHLKVSTPIILLRNLNPGIGLCNGTRIMITHLGENIIRGDIIGGKYDKKTVIIPRIVLNVTEHRWPFVLKRRQFPVRVCYAMTINKSQGQTLDTVGVYLPKPVFSHGQLYVAVSRVRSADGLHILIANEAEIPHNFTRNIVYEETFTDIDERTQAPTGERDIE</sequence>
<keyword evidence="1" id="KW-0067">ATP-binding</keyword>
<evidence type="ECO:0000259" key="3">
    <source>
        <dbReference type="Pfam" id="PF21530"/>
    </source>
</evidence>
<dbReference type="Pfam" id="PF21530">
    <property type="entry name" value="Pif1_2B_dom"/>
    <property type="match status" value="1"/>
</dbReference>
<keyword evidence="1" id="KW-0233">DNA recombination</keyword>
<dbReference type="GO" id="GO:0005524">
    <property type="term" value="F:ATP binding"/>
    <property type="evidence" value="ECO:0007669"/>
    <property type="project" value="UniProtKB-KW"/>
</dbReference>
<organism evidence="4 5">
    <name type="scientific">Linum trigynum</name>
    <dbReference type="NCBI Taxonomy" id="586398"/>
    <lineage>
        <taxon>Eukaryota</taxon>
        <taxon>Viridiplantae</taxon>
        <taxon>Streptophyta</taxon>
        <taxon>Embryophyta</taxon>
        <taxon>Tracheophyta</taxon>
        <taxon>Spermatophyta</taxon>
        <taxon>Magnoliopsida</taxon>
        <taxon>eudicotyledons</taxon>
        <taxon>Gunneridae</taxon>
        <taxon>Pentapetalae</taxon>
        <taxon>rosids</taxon>
        <taxon>fabids</taxon>
        <taxon>Malpighiales</taxon>
        <taxon>Linaceae</taxon>
        <taxon>Linum</taxon>
    </lineage>
</organism>
<keyword evidence="1" id="KW-0227">DNA damage</keyword>
<dbReference type="PANTHER" id="PTHR10492:SF57">
    <property type="entry name" value="ATP-DEPENDENT DNA HELICASE"/>
    <property type="match status" value="1"/>
</dbReference>
<comment type="catalytic activity">
    <reaction evidence="1">
        <text>ATP + H2O = ADP + phosphate + H(+)</text>
        <dbReference type="Rhea" id="RHEA:13065"/>
        <dbReference type="ChEBI" id="CHEBI:15377"/>
        <dbReference type="ChEBI" id="CHEBI:15378"/>
        <dbReference type="ChEBI" id="CHEBI:30616"/>
        <dbReference type="ChEBI" id="CHEBI:43474"/>
        <dbReference type="ChEBI" id="CHEBI:456216"/>
        <dbReference type="EC" id="5.6.2.3"/>
    </reaction>
</comment>
<protein>
    <recommendedName>
        <fullName evidence="1">ATP-dependent DNA helicase</fullName>
        <ecNumber evidence="1">5.6.2.3</ecNumber>
    </recommendedName>
</protein>
<dbReference type="GO" id="GO:0016787">
    <property type="term" value="F:hydrolase activity"/>
    <property type="evidence" value="ECO:0007669"/>
    <property type="project" value="UniProtKB-KW"/>
</dbReference>
<comment type="cofactor">
    <cofactor evidence="1">
        <name>Mg(2+)</name>
        <dbReference type="ChEBI" id="CHEBI:18420"/>
    </cofactor>
</comment>
<dbReference type="PANTHER" id="PTHR10492">
    <property type="match status" value="1"/>
</dbReference>
<proteinExistence type="inferred from homology"/>
<dbReference type="FunFam" id="3.40.50.300:FF:002884">
    <property type="entry name" value="ATP-dependent DNA helicase"/>
    <property type="match status" value="1"/>
</dbReference>
<keyword evidence="1" id="KW-0547">Nucleotide-binding</keyword>
<keyword evidence="1" id="KW-0347">Helicase</keyword>
<keyword evidence="1" id="KW-0378">Hydrolase</keyword>
<dbReference type="GO" id="GO:0006310">
    <property type="term" value="P:DNA recombination"/>
    <property type="evidence" value="ECO:0007669"/>
    <property type="project" value="UniProtKB-KW"/>
</dbReference>
<feature type="domain" description="DNA helicase Pif1-like 2B" evidence="3">
    <location>
        <begin position="410"/>
        <end position="456"/>
    </location>
</feature>
<accession>A0AAV2D3K3</accession>
<dbReference type="InterPro" id="IPR049163">
    <property type="entry name" value="Pif1-like_2B_dom"/>
</dbReference>
<evidence type="ECO:0000256" key="1">
    <source>
        <dbReference type="RuleBase" id="RU363044"/>
    </source>
</evidence>
<dbReference type="AlphaFoldDB" id="A0AAV2D3K3"/>
<comment type="similarity">
    <text evidence="1">Belongs to the helicase family.</text>
</comment>
<dbReference type="SUPFAM" id="SSF52540">
    <property type="entry name" value="P-loop containing nucleoside triphosphate hydrolases"/>
    <property type="match status" value="2"/>
</dbReference>
<dbReference type="GO" id="GO:0006281">
    <property type="term" value="P:DNA repair"/>
    <property type="evidence" value="ECO:0007669"/>
    <property type="project" value="UniProtKB-KW"/>
</dbReference>
<dbReference type="Gene3D" id="3.40.50.300">
    <property type="entry name" value="P-loop containing nucleotide triphosphate hydrolases"/>
    <property type="match status" value="2"/>
</dbReference>
<name>A0AAV2D3K3_9ROSI</name>
<dbReference type="GO" id="GO:0043139">
    <property type="term" value="F:5'-3' DNA helicase activity"/>
    <property type="evidence" value="ECO:0007669"/>
    <property type="project" value="UniProtKB-EC"/>
</dbReference>
<dbReference type="InterPro" id="IPR010285">
    <property type="entry name" value="DNA_helicase_pif1-like_DEAD"/>
</dbReference>
<evidence type="ECO:0000259" key="2">
    <source>
        <dbReference type="Pfam" id="PF05970"/>
    </source>
</evidence>
<keyword evidence="1" id="KW-0234">DNA repair</keyword>
<dbReference type="InterPro" id="IPR027417">
    <property type="entry name" value="P-loop_NTPase"/>
</dbReference>
<evidence type="ECO:0000313" key="4">
    <source>
        <dbReference type="EMBL" id="CAL1363896.1"/>
    </source>
</evidence>
<dbReference type="GO" id="GO:0000723">
    <property type="term" value="P:telomere maintenance"/>
    <property type="evidence" value="ECO:0007669"/>
    <property type="project" value="InterPro"/>
</dbReference>
<reference evidence="4 5" key="1">
    <citation type="submission" date="2024-04" db="EMBL/GenBank/DDBJ databases">
        <authorList>
            <person name="Fracassetti M."/>
        </authorList>
    </citation>
    <scope>NUCLEOTIDE SEQUENCE [LARGE SCALE GENOMIC DNA]</scope>
</reference>
<dbReference type="EMBL" id="OZ034814">
    <property type="protein sequence ID" value="CAL1363896.1"/>
    <property type="molecule type" value="Genomic_DNA"/>
</dbReference>
<keyword evidence="5" id="KW-1185">Reference proteome</keyword>
<dbReference type="EC" id="5.6.2.3" evidence="1"/>
<dbReference type="Proteomes" id="UP001497516">
    <property type="component" value="Chromosome 10"/>
</dbReference>